<organism evidence="4 5">
    <name type="scientific">Dendrobium chrysotoxum</name>
    <name type="common">Orchid</name>
    <dbReference type="NCBI Taxonomy" id="161865"/>
    <lineage>
        <taxon>Eukaryota</taxon>
        <taxon>Viridiplantae</taxon>
        <taxon>Streptophyta</taxon>
        <taxon>Embryophyta</taxon>
        <taxon>Tracheophyta</taxon>
        <taxon>Spermatophyta</taxon>
        <taxon>Magnoliopsida</taxon>
        <taxon>Liliopsida</taxon>
        <taxon>Asparagales</taxon>
        <taxon>Orchidaceae</taxon>
        <taxon>Epidendroideae</taxon>
        <taxon>Malaxideae</taxon>
        <taxon>Dendrobiinae</taxon>
        <taxon>Dendrobium</taxon>
    </lineage>
</organism>
<comment type="caution">
    <text evidence="4">The sequence shown here is derived from an EMBL/GenBank/DDBJ whole genome shotgun (WGS) entry which is preliminary data.</text>
</comment>
<evidence type="ECO:0000256" key="2">
    <source>
        <dbReference type="ARBA" id="ARBA00022723"/>
    </source>
</evidence>
<dbReference type="SUPFAM" id="SSF48576">
    <property type="entry name" value="Terpenoid synthases"/>
    <property type="match status" value="1"/>
</dbReference>
<dbReference type="GO" id="GO:0046872">
    <property type="term" value="F:metal ion binding"/>
    <property type="evidence" value="ECO:0007669"/>
    <property type="project" value="UniProtKB-KW"/>
</dbReference>
<keyword evidence="5" id="KW-1185">Reference proteome</keyword>
<evidence type="ECO:0000256" key="3">
    <source>
        <dbReference type="ARBA" id="ARBA00022842"/>
    </source>
</evidence>
<dbReference type="InterPro" id="IPR008949">
    <property type="entry name" value="Isoprenoid_synthase_dom_sf"/>
</dbReference>
<evidence type="ECO:0000313" key="5">
    <source>
        <dbReference type="Proteomes" id="UP000775213"/>
    </source>
</evidence>
<sequence length="270" mass="28358">MAAAFVSIPCSFKPAQISPILPRRLSRSNLTLSTTASDQSYFAAANADISSHLLRSLPTTLHPCIKTPIHRLLSSPTPPTIAPSLCLAASELVGGDPNLAINAACALQLIHAVSHAHSAVISHHPLTEFSLGTELMTGDALLALGYEMVARTPAGDAEAATRLLTVLMEISKTAAAVAAVEEEEREGKLAACAAVCGVILGGGNEEEVERARRLGMFAGKKEVAMAEVELGLGFEEVRAGAVARLLQEILLCQQLSKEKGEMILGKDISF</sequence>
<dbReference type="PANTHER" id="PTHR43281:SF6">
    <property type="entry name" value="HETERODIMERIC GERANYLGERANYL PYROPHOSPHATE SYNTHASE SMALL SUBUNIT, CHLOROPLASTIC-LIKE"/>
    <property type="match status" value="1"/>
</dbReference>
<protein>
    <submittedName>
        <fullName evidence="4">Uncharacterized protein</fullName>
    </submittedName>
</protein>
<dbReference type="Proteomes" id="UP000775213">
    <property type="component" value="Unassembled WGS sequence"/>
</dbReference>
<dbReference type="EMBL" id="JAGFBR010000008">
    <property type="protein sequence ID" value="KAH0463370.1"/>
    <property type="molecule type" value="Genomic_DNA"/>
</dbReference>
<evidence type="ECO:0000313" key="4">
    <source>
        <dbReference type="EMBL" id="KAH0463370.1"/>
    </source>
</evidence>
<name>A0AAV7H773_DENCH</name>
<keyword evidence="2" id="KW-0479">Metal-binding</keyword>
<dbReference type="AlphaFoldDB" id="A0AAV7H773"/>
<proteinExistence type="predicted"/>
<dbReference type="Gene3D" id="1.10.600.10">
    <property type="entry name" value="Farnesyl Diphosphate Synthase"/>
    <property type="match status" value="1"/>
</dbReference>
<keyword evidence="3" id="KW-0460">Magnesium</keyword>
<reference evidence="4 5" key="1">
    <citation type="journal article" date="2021" name="Hortic Res">
        <title>Chromosome-scale assembly of the Dendrobium chrysotoxum genome enhances the understanding of orchid evolution.</title>
        <authorList>
            <person name="Zhang Y."/>
            <person name="Zhang G.Q."/>
            <person name="Zhang D."/>
            <person name="Liu X.D."/>
            <person name="Xu X.Y."/>
            <person name="Sun W.H."/>
            <person name="Yu X."/>
            <person name="Zhu X."/>
            <person name="Wang Z.W."/>
            <person name="Zhao X."/>
            <person name="Zhong W.Y."/>
            <person name="Chen H."/>
            <person name="Yin W.L."/>
            <person name="Huang T."/>
            <person name="Niu S.C."/>
            <person name="Liu Z.J."/>
        </authorList>
    </citation>
    <scope>NUCLEOTIDE SEQUENCE [LARGE SCALE GENOMIC DNA]</scope>
    <source>
        <strain evidence="4">Lindl</strain>
    </source>
</reference>
<evidence type="ECO:0000256" key="1">
    <source>
        <dbReference type="ARBA" id="ARBA00001946"/>
    </source>
</evidence>
<accession>A0AAV7H773</accession>
<dbReference type="GO" id="GO:0004659">
    <property type="term" value="F:prenyltransferase activity"/>
    <property type="evidence" value="ECO:0007669"/>
    <property type="project" value="TreeGrafter"/>
</dbReference>
<comment type="cofactor">
    <cofactor evidence="1">
        <name>Mg(2+)</name>
        <dbReference type="ChEBI" id="CHEBI:18420"/>
    </cofactor>
</comment>
<gene>
    <name evidence="4" type="ORF">IEQ34_007952</name>
</gene>
<dbReference type="PANTHER" id="PTHR43281">
    <property type="entry name" value="FARNESYL DIPHOSPHATE SYNTHASE"/>
    <property type="match status" value="1"/>
</dbReference>